<name>A0A4R6UWZ6_9GAMM</name>
<comment type="similarity">
    <text evidence="1">Belongs to the transglycosylase Slt family.</text>
</comment>
<dbReference type="EMBL" id="SNYM01000002">
    <property type="protein sequence ID" value="TDQ50519.1"/>
    <property type="molecule type" value="Genomic_DNA"/>
</dbReference>
<comment type="caution">
    <text evidence="4">The sequence shown here is derived from an EMBL/GenBank/DDBJ whole genome shotgun (WGS) entry which is preliminary data.</text>
</comment>
<dbReference type="InterPro" id="IPR008258">
    <property type="entry name" value="Transglycosylase_SLT_dom_1"/>
</dbReference>
<evidence type="ECO:0000256" key="1">
    <source>
        <dbReference type="ARBA" id="ARBA00007734"/>
    </source>
</evidence>
<dbReference type="RefSeq" id="WP_232475458.1">
    <property type="nucleotide sequence ID" value="NZ_CP037953.1"/>
</dbReference>
<organism evidence="4 5">
    <name type="scientific">Permianibacter aggregans</name>
    <dbReference type="NCBI Taxonomy" id="1510150"/>
    <lineage>
        <taxon>Bacteria</taxon>
        <taxon>Pseudomonadati</taxon>
        <taxon>Pseudomonadota</taxon>
        <taxon>Gammaproteobacteria</taxon>
        <taxon>Pseudomonadales</taxon>
        <taxon>Pseudomonadaceae</taxon>
        <taxon>Permianibacter</taxon>
    </lineage>
</organism>
<dbReference type="PANTHER" id="PTHR37423:SF2">
    <property type="entry name" value="MEMBRANE-BOUND LYTIC MUREIN TRANSGLYCOSYLASE C"/>
    <property type="match status" value="1"/>
</dbReference>
<reference evidence="4 5" key="1">
    <citation type="submission" date="2019-03" db="EMBL/GenBank/DDBJ databases">
        <title>Genomic Encyclopedia of Type Strains, Phase IV (KMG-IV): sequencing the most valuable type-strain genomes for metagenomic binning, comparative biology and taxonomic classification.</title>
        <authorList>
            <person name="Goeker M."/>
        </authorList>
    </citation>
    <scope>NUCLEOTIDE SEQUENCE [LARGE SCALE GENOMIC DNA]</scope>
    <source>
        <strain evidence="4 5">DSM 103792</strain>
    </source>
</reference>
<feature type="domain" description="Transglycosylase SLT" evidence="3">
    <location>
        <begin position="93"/>
        <end position="183"/>
    </location>
</feature>
<dbReference type="Proteomes" id="UP000295375">
    <property type="component" value="Unassembled WGS sequence"/>
</dbReference>
<keyword evidence="2" id="KW-0732">Signal</keyword>
<dbReference type="SUPFAM" id="SSF53955">
    <property type="entry name" value="Lysozyme-like"/>
    <property type="match status" value="1"/>
</dbReference>
<evidence type="ECO:0000256" key="2">
    <source>
        <dbReference type="SAM" id="SignalP"/>
    </source>
</evidence>
<sequence>MQQLVSSVRYKQMFRHLLLASLLLLPVYAAKASSQQERPDEEVRALLKATLEKKHYFVDRFDAEVWMVDMHARLERRAPKIPAEERLEVLRLVHKTATEFGLNPQLVLAVIDIESRFDRFAISKAGARGLMQVMPFWRKEIGDETDNLFEIETNLRYGCAILKTYMAREKQALGPALARYNGSYGKGWYPSLVFDAFYKHWFLKELPRPTLVATQVASQP</sequence>
<dbReference type="AlphaFoldDB" id="A0A4R6UWZ6"/>
<protein>
    <submittedName>
        <fullName evidence="4">Transglycosylase-like protein with SLT domain</fullName>
    </submittedName>
</protein>
<proteinExistence type="inferred from homology"/>
<dbReference type="InterPro" id="IPR023346">
    <property type="entry name" value="Lysozyme-like_dom_sf"/>
</dbReference>
<dbReference type="PANTHER" id="PTHR37423">
    <property type="entry name" value="SOLUBLE LYTIC MUREIN TRANSGLYCOSYLASE-RELATED"/>
    <property type="match status" value="1"/>
</dbReference>
<feature type="signal peptide" evidence="2">
    <location>
        <begin position="1"/>
        <end position="32"/>
    </location>
</feature>
<evidence type="ECO:0000313" key="4">
    <source>
        <dbReference type="EMBL" id="TDQ50519.1"/>
    </source>
</evidence>
<keyword evidence="5" id="KW-1185">Reference proteome</keyword>
<gene>
    <name evidence="4" type="ORF">EV696_102201</name>
</gene>
<dbReference type="CDD" id="cd00254">
    <property type="entry name" value="LT-like"/>
    <property type="match status" value="1"/>
</dbReference>
<feature type="chain" id="PRO_5020467115" evidence="2">
    <location>
        <begin position="33"/>
        <end position="220"/>
    </location>
</feature>
<dbReference type="Pfam" id="PF01464">
    <property type="entry name" value="SLT"/>
    <property type="match status" value="1"/>
</dbReference>
<dbReference type="Gene3D" id="1.10.530.10">
    <property type="match status" value="1"/>
</dbReference>
<evidence type="ECO:0000313" key="5">
    <source>
        <dbReference type="Proteomes" id="UP000295375"/>
    </source>
</evidence>
<accession>A0A4R6UWZ6</accession>
<evidence type="ECO:0000259" key="3">
    <source>
        <dbReference type="Pfam" id="PF01464"/>
    </source>
</evidence>